<keyword evidence="5 6" id="KW-0472">Membrane</keyword>
<feature type="transmembrane region" description="Helical" evidence="6">
    <location>
        <begin position="451"/>
        <end position="475"/>
    </location>
</feature>
<dbReference type="GO" id="GO:0022857">
    <property type="term" value="F:transmembrane transporter activity"/>
    <property type="evidence" value="ECO:0007669"/>
    <property type="project" value="InterPro"/>
</dbReference>
<evidence type="ECO:0000256" key="1">
    <source>
        <dbReference type="ARBA" id="ARBA00004141"/>
    </source>
</evidence>
<evidence type="ECO:0000256" key="3">
    <source>
        <dbReference type="ARBA" id="ARBA00022692"/>
    </source>
</evidence>
<sequence length="541" mass="59332">MLFCRSEKFQKHRSIIGSHFVTAPLSFLWVYGNLSAYMESYFRSACIPNCSGGDREWTLSLYLAMTCPGIHLTKLLADHIGLKWTAVVGAVLINIGLFGSAWTVQISQGWTTFHLGVVLGLAQGLTVTVCFQFINAWAPDKAAILMATTTASSTALSVLQNQVITAIVNPDNIKPDIVEGFKTYFSQRTVLDKVPTAFVAYAAMALCLQVIGVLLMATPPAPPTPPTASILHLAENGKKRTGQETLNDGDGKILQMATNGKKKTDQEAPSDGDGNILNLLESSETQIIRHDLKSYGSNTDNADNEVRHNKNGFTRLKVCENGTSVHTTVEMNEKNLSSSTQIERPQKSLKPVEVLKTPVFYALYLFVVAVYYALLLKANYYKQYALLYIQNDKYLTLVGTLVPIVSSVARVVCGLVLGRKILTIKDTIVFSLSVNCILLSFWYIAPQVNALVYMVVILSLASVQSLCYVIIPAACSNIFGPTHFSTNYGLALSSLLLMGLFAPLVISSLMQYLGWHWLFQSSSILCAVTLLFVVCVDFQKS</sequence>
<feature type="transmembrane region" description="Helical" evidence="6">
    <location>
        <begin position="487"/>
        <end position="506"/>
    </location>
</feature>
<dbReference type="AlphaFoldDB" id="A0AAE1ANZ4"/>
<protein>
    <submittedName>
        <fullName evidence="7">Uncharacterized protein</fullName>
    </submittedName>
</protein>
<feature type="transmembrane region" description="Helical" evidence="6">
    <location>
        <begin position="12"/>
        <end position="32"/>
    </location>
</feature>
<feature type="transmembrane region" description="Helical" evidence="6">
    <location>
        <begin position="198"/>
        <end position="217"/>
    </location>
</feature>
<dbReference type="InterPro" id="IPR052983">
    <property type="entry name" value="MFS_Riboflavin_Transporter"/>
</dbReference>
<evidence type="ECO:0000256" key="2">
    <source>
        <dbReference type="ARBA" id="ARBA00022448"/>
    </source>
</evidence>
<keyword evidence="4 6" id="KW-1133">Transmembrane helix</keyword>
<keyword evidence="8" id="KW-1185">Reference proteome</keyword>
<reference evidence="7" key="1">
    <citation type="journal article" date="2023" name="G3 (Bethesda)">
        <title>A reference genome for the long-term kleptoplast-retaining sea slug Elysia crispata morphotype clarki.</title>
        <authorList>
            <person name="Eastman K.E."/>
            <person name="Pendleton A.L."/>
            <person name="Shaikh M.A."/>
            <person name="Suttiyut T."/>
            <person name="Ogas R."/>
            <person name="Tomko P."/>
            <person name="Gavelis G."/>
            <person name="Widhalm J.R."/>
            <person name="Wisecaver J.H."/>
        </authorList>
    </citation>
    <scope>NUCLEOTIDE SEQUENCE</scope>
    <source>
        <strain evidence="7">ECLA1</strain>
    </source>
</reference>
<proteinExistence type="predicted"/>
<dbReference type="PANTHER" id="PTHR43385">
    <property type="entry name" value="RIBOFLAVIN TRANSPORTER RIBJ"/>
    <property type="match status" value="1"/>
</dbReference>
<dbReference type="Pfam" id="PF07690">
    <property type="entry name" value="MFS_1"/>
    <property type="match status" value="1"/>
</dbReference>
<comment type="subcellular location">
    <subcellularLocation>
        <location evidence="1">Membrane</location>
        <topology evidence="1">Multi-pass membrane protein</topology>
    </subcellularLocation>
</comment>
<feature type="transmembrane region" description="Helical" evidence="6">
    <location>
        <begin position="428"/>
        <end position="445"/>
    </location>
</feature>
<accession>A0AAE1ANZ4</accession>
<dbReference type="PANTHER" id="PTHR43385:SF1">
    <property type="entry name" value="RIBOFLAVIN TRANSPORTER RIBJ"/>
    <property type="match status" value="1"/>
</dbReference>
<evidence type="ECO:0000256" key="6">
    <source>
        <dbReference type="SAM" id="Phobius"/>
    </source>
</evidence>
<gene>
    <name evidence="7" type="ORF">RRG08_032889</name>
</gene>
<dbReference type="Gene3D" id="1.20.1250.20">
    <property type="entry name" value="MFS general substrate transporter like domains"/>
    <property type="match status" value="2"/>
</dbReference>
<feature type="transmembrane region" description="Helical" evidence="6">
    <location>
        <begin position="84"/>
        <end position="104"/>
    </location>
</feature>
<dbReference type="GO" id="GO:0016020">
    <property type="term" value="C:membrane"/>
    <property type="evidence" value="ECO:0007669"/>
    <property type="project" value="UniProtKB-SubCell"/>
</dbReference>
<comment type="caution">
    <text evidence="7">The sequence shown here is derived from an EMBL/GenBank/DDBJ whole genome shotgun (WGS) entry which is preliminary data.</text>
</comment>
<dbReference type="InterPro" id="IPR011701">
    <property type="entry name" value="MFS"/>
</dbReference>
<evidence type="ECO:0000256" key="4">
    <source>
        <dbReference type="ARBA" id="ARBA00022989"/>
    </source>
</evidence>
<dbReference type="EMBL" id="JAWDGP010001532">
    <property type="protein sequence ID" value="KAK3790611.1"/>
    <property type="molecule type" value="Genomic_DNA"/>
</dbReference>
<feature type="transmembrane region" description="Helical" evidence="6">
    <location>
        <begin position="518"/>
        <end position="538"/>
    </location>
</feature>
<name>A0AAE1ANZ4_9GAST</name>
<feature type="transmembrane region" description="Helical" evidence="6">
    <location>
        <begin position="116"/>
        <end position="138"/>
    </location>
</feature>
<organism evidence="7 8">
    <name type="scientific">Elysia crispata</name>
    <name type="common">lettuce slug</name>
    <dbReference type="NCBI Taxonomy" id="231223"/>
    <lineage>
        <taxon>Eukaryota</taxon>
        <taxon>Metazoa</taxon>
        <taxon>Spiralia</taxon>
        <taxon>Lophotrochozoa</taxon>
        <taxon>Mollusca</taxon>
        <taxon>Gastropoda</taxon>
        <taxon>Heterobranchia</taxon>
        <taxon>Euthyneura</taxon>
        <taxon>Panpulmonata</taxon>
        <taxon>Sacoglossa</taxon>
        <taxon>Placobranchoidea</taxon>
        <taxon>Plakobranchidae</taxon>
        <taxon>Elysia</taxon>
    </lineage>
</organism>
<keyword evidence="2" id="KW-0813">Transport</keyword>
<dbReference type="Proteomes" id="UP001283361">
    <property type="component" value="Unassembled WGS sequence"/>
</dbReference>
<dbReference type="SUPFAM" id="SSF103473">
    <property type="entry name" value="MFS general substrate transporter"/>
    <property type="match status" value="1"/>
</dbReference>
<evidence type="ECO:0000256" key="5">
    <source>
        <dbReference type="ARBA" id="ARBA00023136"/>
    </source>
</evidence>
<feature type="transmembrane region" description="Helical" evidence="6">
    <location>
        <begin position="354"/>
        <end position="374"/>
    </location>
</feature>
<keyword evidence="3 6" id="KW-0812">Transmembrane</keyword>
<evidence type="ECO:0000313" key="7">
    <source>
        <dbReference type="EMBL" id="KAK3790611.1"/>
    </source>
</evidence>
<dbReference type="InterPro" id="IPR036259">
    <property type="entry name" value="MFS_trans_sf"/>
</dbReference>
<evidence type="ECO:0000313" key="8">
    <source>
        <dbReference type="Proteomes" id="UP001283361"/>
    </source>
</evidence>